<keyword evidence="8" id="KW-0813">Transport</keyword>
<dbReference type="EMBL" id="NTHN02000099">
    <property type="protein sequence ID" value="MCT4373548.1"/>
    <property type="molecule type" value="Genomic_DNA"/>
</dbReference>
<dbReference type="AlphaFoldDB" id="A0A2A3JVR9"/>
<gene>
    <name evidence="7" type="ORF">CLG85_025925</name>
    <name evidence="8" type="ORF">CLG85_10060</name>
</gene>
<keyword evidence="2 5" id="KW-0812">Transmembrane</keyword>
<dbReference type="Proteomes" id="UP000217448">
    <property type="component" value="Unassembled WGS sequence"/>
</dbReference>
<feature type="transmembrane region" description="Helical" evidence="5">
    <location>
        <begin position="194"/>
        <end position="218"/>
    </location>
</feature>
<dbReference type="GO" id="GO:0005248">
    <property type="term" value="F:voltage-gated sodium channel activity"/>
    <property type="evidence" value="ECO:0007669"/>
    <property type="project" value="TreeGrafter"/>
</dbReference>
<feature type="transmembrane region" description="Helical" evidence="5">
    <location>
        <begin position="122"/>
        <end position="144"/>
    </location>
</feature>
<proteinExistence type="predicted"/>
<comment type="caution">
    <text evidence="8">The sequence shown here is derived from an EMBL/GenBank/DDBJ whole genome shotgun (WGS) entry which is preliminary data.</text>
</comment>
<evidence type="ECO:0000259" key="6">
    <source>
        <dbReference type="Pfam" id="PF00520"/>
    </source>
</evidence>
<accession>A0A2A3JVR9</accession>
<keyword evidence="3 5" id="KW-1133">Transmembrane helix</keyword>
<dbReference type="SUPFAM" id="SSF81324">
    <property type="entry name" value="Voltage-gated potassium channels"/>
    <property type="match status" value="1"/>
</dbReference>
<dbReference type="PANTHER" id="PTHR10037">
    <property type="entry name" value="VOLTAGE-GATED CATION CHANNEL CALCIUM AND SODIUM"/>
    <property type="match status" value="1"/>
</dbReference>
<feature type="transmembrane region" description="Helical" evidence="5">
    <location>
        <begin position="12"/>
        <end position="32"/>
    </location>
</feature>
<reference evidence="8" key="1">
    <citation type="submission" date="2017-09" db="EMBL/GenBank/DDBJ databases">
        <title>Yangia sp. SAOS 153D whole genome sequencing.</title>
        <authorList>
            <person name="Verma A."/>
            <person name="Krishnamurthi S."/>
        </authorList>
    </citation>
    <scope>NUCLEOTIDE SEQUENCE [LARGE SCALE GENOMIC DNA]</scope>
    <source>
        <strain evidence="8">SAOS 153D</strain>
    </source>
</reference>
<keyword evidence="4 5" id="KW-0472">Membrane</keyword>
<name>A0A2A3JVR9_9RHOB</name>
<feature type="transmembrane region" description="Helical" evidence="5">
    <location>
        <begin position="44"/>
        <end position="66"/>
    </location>
</feature>
<reference evidence="7" key="3">
    <citation type="submission" date="2024-05" db="EMBL/GenBank/DDBJ databases">
        <title>Yangia mangrovi SAOS 153D genome.</title>
        <authorList>
            <person name="Verma A."/>
            <person name="Pal Y."/>
            <person name="Sundharam S."/>
            <person name="Bisht B."/>
            <person name="Srinivasan K."/>
        </authorList>
    </citation>
    <scope>NUCLEOTIDE SEQUENCE</scope>
    <source>
        <strain evidence="7">SAOS 153D</strain>
    </source>
</reference>
<feature type="transmembrane region" description="Helical" evidence="5">
    <location>
        <begin position="78"/>
        <end position="102"/>
    </location>
</feature>
<evidence type="ECO:0000256" key="5">
    <source>
        <dbReference type="SAM" id="Phobius"/>
    </source>
</evidence>
<evidence type="ECO:0000313" key="9">
    <source>
        <dbReference type="Proteomes" id="UP000217448"/>
    </source>
</evidence>
<dbReference type="Pfam" id="PF00520">
    <property type="entry name" value="Ion_trans"/>
    <property type="match status" value="1"/>
</dbReference>
<dbReference type="OrthoDB" id="5297065at2"/>
<dbReference type="Gene3D" id="1.20.120.350">
    <property type="entry name" value="Voltage-gated potassium channels. Chain C"/>
    <property type="match status" value="1"/>
</dbReference>
<dbReference type="PANTHER" id="PTHR10037:SF62">
    <property type="entry name" value="SODIUM CHANNEL PROTEIN 60E"/>
    <property type="match status" value="1"/>
</dbReference>
<keyword evidence="9" id="KW-1185">Reference proteome</keyword>
<feature type="domain" description="Ion transport" evidence="6">
    <location>
        <begin position="15"/>
        <end position="227"/>
    </location>
</feature>
<evidence type="ECO:0000256" key="1">
    <source>
        <dbReference type="ARBA" id="ARBA00004141"/>
    </source>
</evidence>
<protein>
    <submittedName>
        <fullName evidence="7">Ion transporter</fullName>
    </submittedName>
    <submittedName>
        <fullName evidence="8">Voltage-gated sodium channel</fullName>
    </submittedName>
</protein>
<evidence type="ECO:0000313" key="8">
    <source>
        <dbReference type="EMBL" id="PBD19306.1"/>
    </source>
</evidence>
<dbReference type="InterPro" id="IPR027359">
    <property type="entry name" value="Volt_channel_dom_sf"/>
</dbReference>
<evidence type="ECO:0000313" key="7">
    <source>
        <dbReference type="EMBL" id="MCT4373548.1"/>
    </source>
</evidence>
<keyword evidence="8" id="KW-0406">Ion transport</keyword>
<evidence type="ECO:0000256" key="2">
    <source>
        <dbReference type="ARBA" id="ARBA00022692"/>
    </source>
</evidence>
<dbReference type="RefSeq" id="WP_095882139.1">
    <property type="nucleotide sequence ID" value="NZ_NTHN02000099.1"/>
</dbReference>
<dbReference type="Gene3D" id="1.10.287.70">
    <property type="match status" value="1"/>
</dbReference>
<dbReference type="InterPro" id="IPR005821">
    <property type="entry name" value="Ion_trans_dom"/>
</dbReference>
<dbReference type="EMBL" id="NTHN01000146">
    <property type="protein sequence ID" value="PBD19306.1"/>
    <property type="molecule type" value="Genomic_DNA"/>
</dbReference>
<sequence>MRQTISDFLDRATTRYTIMGVILFNAIILGLETSGTVMNVAGDLIVALDTVCLAIFVAELAAKLYARGLRFFRDAWNVFDLLVVGIALAPATGGLAVLRALRILRLLRVISVAPTLRRVVEGFISALPGMASVFLLMGVIFYIAAVIATKLFAATFPEWFGSLGQSLYTLFQVMTLESWSMGIVRPVMEVHSEAWMFFVPFILITTFAVVNLVVGLIVNSMQDAHAEETNAATDTYRDEVIRRLAAIEQYLKDKDGAKDLHADSLSGERTRANR</sequence>
<evidence type="ECO:0000256" key="3">
    <source>
        <dbReference type="ARBA" id="ARBA00022989"/>
    </source>
</evidence>
<reference evidence="9" key="2">
    <citation type="submission" date="2023-07" db="EMBL/GenBank/DDBJ databases">
        <title>Yangia mangrovi SAOS 153D genome.</title>
        <authorList>
            <person name="Verma A."/>
            <person name="Pal Y."/>
            <person name="Sundharam S."/>
            <person name="Bisht B."/>
            <person name="Srinivasan K."/>
        </authorList>
    </citation>
    <scope>NUCLEOTIDE SEQUENCE [LARGE SCALE GENOMIC DNA]</scope>
    <source>
        <strain evidence="9">SAOS 153D</strain>
    </source>
</reference>
<evidence type="ECO:0000256" key="4">
    <source>
        <dbReference type="ARBA" id="ARBA00023136"/>
    </source>
</evidence>
<dbReference type="GO" id="GO:0001518">
    <property type="term" value="C:voltage-gated sodium channel complex"/>
    <property type="evidence" value="ECO:0007669"/>
    <property type="project" value="TreeGrafter"/>
</dbReference>
<organism evidence="8">
    <name type="scientific">Alloyangia mangrovi</name>
    <dbReference type="NCBI Taxonomy" id="1779329"/>
    <lineage>
        <taxon>Bacteria</taxon>
        <taxon>Pseudomonadati</taxon>
        <taxon>Pseudomonadota</taxon>
        <taxon>Alphaproteobacteria</taxon>
        <taxon>Rhodobacterales</taxon>
        <taxon>Roseobacteraceae</taxon>
        <taxon>Alloyangia</taxon>
    </lineage>
</organism>
<dbReference type="InterPro" id="IPR043203">
    <property type="entry name" value="VGCC_Ca_Na"/>
</dbReference>
<keyword evidence="8" id="KW-0407">Ion channel</keyword>
<comment type="subcellular location">
    <subcellularLocation>
        <location evidence="1">Membrane</location>
        <topology evidence="1">Multi-pass membrane protein</topology>
    </subcellularLocation>
</comment>